<accession>A0ABV4YPX4</accession>
<dbReference type="PRINTS" id="PR00107">
    <property type="entry name" value="PHOSPHOCPHPR"/>
</dbReference>
<feature type="domain" description="HPr" evidence="4">
    <location>
        <begin position="1"/>
        <end position="93"/>
    </location>
</feature>
<protein>
    <submittedName>
        <fullName evidence="5">HPr family phosphocarrier protein</fullName>
    </submittedName>
</protein>
<comment type="subcellular location">
    <subcellularLocation>
        <location evidence="1">Cytoplasm</location>
    </subcellularLocation>
</comment>
<evidence type="ECO:0000256" key="1">
    <source>
        <dbReference type="ARBA" id="ARBA00004496"/>
    </source>
</evidence>
<dbReference type="PANTHER" id="PTHR33705">
    <property type="entry name" value="PHOSPHOCARRIER PROTEIN HPR"/>
    <property type="match status" value="1"/>
</dbReference>
<dbReference type="Gene3D" id="3.30.1340.10">
    <property type="entry name" value="HPr-like"/>
    <property type="match status" value="1"/>
</dbReference>
<evidence type="ECO:0000256" key="3">
    <source>
        <dbReference type="ARBA" id="ARBA00022683"/>
    </source>
</evidence>
<keyword evidence="6" id="KW-1185">Reference proteome</keyword>
<organism evidence="5 6">
    <name type="scientific">Neobacillus driksii</name>
    <dbReference type="NCBI Taxonomy" id="3035913"/>
    <lineage>
        <taxon>Bacteria</taxon>
        <taxon>Bacillati</taxon>
        <taxon>Bacillota</taxon>
        <taxon>Bacilli</taxon>
        <taxon>Bacillales</taxon>
        <taxon>Bacillaceae</taxon>
        <taxon>Neobacillus</taxon>
    </lineage>
</organism>
<dbReference type="SUPFAM" id="SSF55594">
    <property type="entry name" value="HPr-like"/>
    <property type="match status" value="1"/>
</dbReference>
<evidence type="ECO:0000313" key="6">
    <source>
        <dbReference type="Proteomes" id="UP001241748"/>
    </source>
</evidence>
<dbReference type="Pfam" id="PF00381">
    <property type="entry name" value="PTS-HPr"/>
    <property type="match status" value="1"/>
</dbReference>
<dbReference type="CDD" id="cd00367">
    <property type="entry name" value="PTS-HPr_like"/>
    <property type="match status" value="1"/>
</dbReference>
<reference evidence="5 6" key="1">
    <citation type="submission" date="2024-05" db="EMBL/GenBank/DDBJ databases">
        <authorList>
            <person name="Venkateswaran K."/>
        </authorList>
    </citation>
    <scope>NUCLEOTIDE SEQUENCE [LARGE SCALE GENOMIC DNA]</scope>
    <source>
        <strain evidence="5 6">179-C4-2-HS</strain>
    </source>
</reference>
<name>A0ABV4YPX4_9BACI</name>
<evidence type="ECO:0000256" key="2">
    <source>
        <dbReference type="ARBA" id="ARBA00022490"/>
    </source>
</evidence>
<keyword evidence="2" id="KW-0963">Cytoplasm</keyword>
<comment type="caution">
    <text evidence="5">The sequence shown here is derived from an EMBL/GenBank/DDBJ whole genome shotgun (WGS) entry which is preliminary data.</text>
</comment>
<dbReference type="EMBL" id="JAROBZ020000001">
    <property type="protein sequence ID" value="MFB3166904.1"/>
    <property type="molecule type" value="Genomic_DNA"/>
</dbReference>
<evidence type="ECO:0000313" key="5">
    <source>
        <dbReference type="EMBL" id="MFB3166904.1"/>
    </source>
</evidence>
<sequence>MIEKQYHIMSNTGFARPARMLVSTSAKYLSKLVLEYAGIAVELDYSAQSIMDVMSLGIRPGDPFHIRAEGIDSYQALQSIEDHFSKMKVISSV</sequence>
<dbReference type="InterPro" id="IPR000032">
    <property type="entry name" value="HPr-like"/>
</dbReference>
<dbReference type="InterPro" id="IPR035895">
    <property type="entry name" value="HPr-like_sf"/>
</dbReference>
<dbReference type="RefSeq" id="WP_306075389.1">
    <property type="nucleotide sequence ID" value="NZ_JAROBZ020000001.1"/>
</dbReference>
<dbReference type="InterPro" id="IPR050399">
    <property type="entry name" value="HPr"/>
</dbReference>
<dbReference type="PROSITE" id="PS51350">
    <property type="entry name" value="PTS_HPR_DOM"/>
    <property type="match status" value="1"/>
</dbReference>
<proteinExistence type="predicted"/>
<dbReference type="PANTHER" id="PTHR33705:SF2">
    <property type="entry name" value="PHOSPHOCARRIER PROTEIN NPR"/>
    <property type="match status" value="1"/>
</dbReference>
<gene>
    <name evidence="5" type="ORF">P5G62_007260</name>
</gene>
<evidence type="ECO:0000259" key="4">
    <source>
        <dbReference type="PROSITE" id="PS51350"/>
    </source>
</evidence>
<dbReference type="NCBIfam" id="TIGR01003">
    <property type="entry name" value="PTS_HPr_family"/>
    <property type="match status" value="1"/>
</dbReference>
<keyword evidence="3" id="KW-0598">Phosphotransferase system</keyword>
<dbReference type="Proteomes" id="UP001241748">
    <property type="component" value="Unassembled WGS sequence"/>
</dbReference>